<feature type="domain" description="Nuclear receptor" evidence="11">
    <location>
        <begin position="11"/>
        <end position="89"/>
    </location>
</feature>
<dbReference type="InterPro" id="IPR000536">
    <property type="entry name" value="Nucl_hrmn_rcpt_lig-bd"/>
</dbReference>
<reference evidence="14" key="1">
    <citation type="submission" date="2016-11" db="UniProtKB">
        <authorList>
            <consortium name="WormBaseParasite"/>
        </authorList>
    </citation>
    <scope>IDENTIFICATION</scope>
</reference>
<evidence type="ECO:0000256" key="2">
    <source>
        <dbReference type="ARBA" id="ARBA00005993"/>
    </source>
</evidence>
<keyword evidence="10" id="KW-0539">Nucleus</keyword>
<organism evidence="13 14">
    <name type="scientific">Caenorhabditis tropicalis</name>
    <dbReference type="NCBI Taxonomy" id="1561998"/>
    <lineage>
        <taxon>Eukaryota</taxon>
        <taxon>Metazoa</taxon>
        <taxon>Ecdysozoa</taxon>
        <taxon>Nematoda</taxon>
        <taxon>Chromadorea</taxon>
        <taxon>Rhabditida</taxon>
        <taxon>Rhabditina</taxon>
        <taxon>Rhabditomorpha</taxon>
        <taxon>Rhabditoidea</taxon>
        <taxon>Rhabditidae</taxon>
        <taxon>Peloderinae</taxon>
        <taxon>Caenorhabditis</taxon>
    </lineage>
</organism>
<dbReference type="eggNOG" id="KOG3575">
    <property type="taxonomic scope" value="Eukaryota"/>
</dbReference>
<evidence type="ECO:0000259" key="11">
    <source>
        <dbReference type="PROSITE" id="PS51030"/>
    </source>
</evidence>
<dbReference type="Gene3D" id="1.10.565.10">
    <property type="entry name" value="Retinoid X Receptor"/>
    <property type="match status" value="1"/>
</dbReference>
<dbReference type="FunFam" id="3.30.50.10:FF:000030">
    <property type="entry name" value="Nuclear Hormone Receptor family"/>
    <property type="match status" value="1"/>
</dbReference>
<dbReference type="PRINTS" id="PR00047">
    <property type="entry name" value="STROIDFINGER"/>
</dbReference>
<evidence type="ECO:0000256" key="10">
    <source>
        <dbReference type="ARBA" id="ARBA00023242"/>
    </source>
</evidence>
<evidence type="ECO:0000256" key="8">
    <source>
        <dbReference type="ARBA" id="ARBA00023163"/>
    </source>
</evidence>
<evidence type="ECO:0000256" key="1">
    <source>
        <dbReference type="ARBA" id="ARBA00004123"/>
    </source>
</evidence>
<dbReference type="GO" id="GO:0005634">
    <property type="term" value="C:nucleus"/>
    <property type="evidence" value="ECO:0007669"/>
    <property type="project" value="UniProtKB-SubCell"/>
</dbReference>
<keyword evidence="6" id="KW-0805">Transcription regulation</keyword>
<proteinExistence type="inferred from homology"/>
<keyword evidence="9" id="KW-0675">Receptor</keyword>
<dbReference type="GO" id="GO:0008270">
    <property type="term" value="F:zinc ion binding"/>
    <property type="evidence" value="ECO:0007669"/>
    <property type="project" value="UniProtKB-KW"/>
</dbReference>
<dbReference type="PROSITE" id="PS51843">
    <property type="entry name" value="NR_LBD"/>
    <property type="match status" value="1"/>
</dbReference>
<dbReference type="STRING" id="1561998.A0A1I7UWJ8"/>
<dbReference type="PANTHER" id="PTHR45886">
    <property type="entry name" value="NUCLEAR HORMONE RECEPTOR FAMILY-RELATED-RELATED"/>
    <property type="match status" value="1"/>
</dbReference>
<dbReference type="CDD" id="cd06960">
    <property type="entry name" value="NR_DBD_HNF4A"/>
    <property type="match status" value="1"/>
</dbReference>
<dbReference type="SMART" id="SM00430">
    <property type="entry name" value="HOLI"/>
    <property type="match status" value="1"/>
</dbReference>
<keyword evidence="8" id="KW-0804">Transcription</keyword>
<evidence type="ECO:0000313" key="14">
    <source>
        <dbReference type="WBParaSite" id="Csp11.Scaffold630.g20061.t1"/>
    </source>
</evidence>
<dbReference type="Gene3D" id="3.30.50.10">
    <property type="entry name" value="Erythroid Transcription Factor GATA-1, subunit A"/>
    <property type="match status" value="1"/>
</dbReference>
<evidence type="ECO:0000256" key="6">
    <source>
        <dbReference type="ARBA" id="ARBA00023015"/>
    </source>
</evidence>
<protein>
    <submittedName>
        <fullName evidence="14">Nuclear receptor domain-containing protein</fullName>
    </submittedName>
</protein>
<evidence type="ECO:0000259" key="12">
    <source>
        <dbReference type="PROSITE" id="PS51843"/>
    </source>
</evidence>
<keyword evidence="4" id="KW-0863">Zinc-finger</keyword>
<dbReference type="SMART" id="SM00399">
    <property type="entry name" value="ZnF_C4"/>
    <property type="match status" value="1"/>
</dbReference>
<comment type="subcellular location">
    <subcellularLocation>
        <location evidence="1">Nucleus</location>
    </subcellularLocation>
</comment>
<name>A0A1I7UWJ8_9PELO</name>
<dbReference type="SUPFAM" id="SSF57716">
    <property type="entry name" value="Glucocorticoid receptor-like (DNA-binding domain)"/>
    <property type="match status" value="1"/>
</dbReference>
<evidence type="ECO:0000313" key="13">
    <source>
        <dbReference type="Proteomes" id="UP000095282"/>
    </source>
</evidence>
<dbReference type="PANTHER" id="PTHR45886:SF14">
    <property type="entry name" value="NUCLEAR HORMONE RECEPTOR FAMILY-RELATED"/>
    <property type="match status" value="1"/>
</dbReference>
<dbReference type="Pfam" id="PF00105">
    <property type="entry name" value="zf-C4"/>
    <property type="match status" value="1"/>
</dbReference>
<dbReference type="GO" id="GO:0003700">
    <property type="term" value="F:DNA-binding transcription factor activity"/>
    <property type="evidence" value="ECO:0007669"/>
    <property type="project" value="InterPro"/>
</dbReference>
<keyword evidence="5" id="KW-0862">Zinc</keyword>
<sequence>MLEGGPKREGPSECSICCRPADGFHCGVASCKGCKSFFRRMTVSSSDIVCKLNRDCFDTSRKLAANFRCQACRYQKCIDVGMNSSALELKEDEKKTLSLKIVKSKDALARNIVEMLIHVEAGLEKFRISAYNPTYFELGTLFELLECGSRLSEADRHGPMPGWPLQTDQLSHTEIAKKSMIRDVPDTQPPFSSDKKVWMLYNTFTSIEYLKTFNFFNRLDLKDRLILAGHVSLICTHLHMSYFGISKKVDGLVQPDGSECPQKDECHYKMTSMCIAPLIRLKIELIEYLLLKAICVCNPTVQNLSEHAQIILTQERQRYAEVLFDYCRKTRSDGPNRYVELLGVMPVLEQQQHAQKTFYVLRIAPILAKYKQTALFFSEIMNS</sequence>
<dbReference type="InterPro" id="IPR049636">
    <property type="entry name" value="HNF4-like_DBD"/>
</dbReference>
<dbReference type="PROSITE" id="PS51030">
    <property type="entry name" value="NUCLEAR_REC_DBD_2"/>
    <property type="match status" value="1"/>
</dbReference>
<dbReference type="InterPro" id="IPR013088">
    <property type="entry name" value="Znf_NHR/GATA"/>
</dbReference>
<keyword evidence="13" id="KW-1185">Reference proteome</keyword>
<evidence type="ECO:0000256" key="5">
    <source>
        <dbReference type="ARBA" id="ARBA00022833"/>
    </source>
</evidence>
<dbReference type="Pfam" id="PF00104">
    <property type="entry name" value="Hormone_recep"/>
    <property type="match status" value="1"/>
</dbReference>
<dbReference type="AlphaFoldDB" id="A0A1I7UWJ8"/>
<comment type="similarity">
    <text evidence="2">Belongs to the nuclear hormone receptor family.</text>
</comment>
<evidence type="ECO:0000256" key="4">
    <source>
        <dbReference type="ARBA" id="ARBA00022771"/>
    </source>
</evidence>
<dbReference type="SUPFAM" id="SSF48508">
    <property type="entry name" value="Nuclear receptor ligand-binding domain"/>
    <property type="match status" value="1"/>
</dbReference>
<feature type="domain" description="NR LBD" evidence="12">
    <location>
        <begin position="166"/>
        <end position="383"/>
    </location>
</feature>
<dbReference type="InterPro" id="IPR001628">
    <property type="entry name" value="Znf_hrmn_rcpt"/>
</dbReference>
<evidence type="ECO:0000256" key="9">
    <source>
        <dbReference type="ARBA" id="ARBA00023170"/>
    </source>
</evidence>
<keyword evidence="3" id="KW-0479">Metal-binding</keyword>
<dbReference type="GO" id="GO:0000978">
    <property type="term" value="F:RNA polymerase II cis-regulatory region sequence-specific DNA binding"/>
    <property type="evidence" value="ECO:0007669"/>
    <property type="project" value="InterPro"/>
</dbReference>
<evidence type="ECO:0000256" key="7">
    <source>
        <dbReference type="ARBA" id="ARBA00023125"/>
    </source>
</evidence>
<evidence type="ECO:0000256" key="3">
    <source>
        <dbReference type="ARBA" id="ARBA00022723"/>
    </source>
</evidence>
<dbReference type="Proteomes" id="UP000095282">
    <property type="component" value="Unplaced"/>
</dbReference>
<dbReference type="InterPro" id="IPR035500">
    <property type="entry name" value="NHR-like_dom_sf"/>
</dbReference>
<accession>A0A1I7UWJ8</accession>
<keyword evidence="7" id="KW-0238">DNA-binding</keyword>
<dbReference type="WBParaSite" id="Csp11.Scaffold630.g20061.t1">
    <property type="protein sequence ID" value="Csp11.Scaffold630.g20061.t1"/>
    <property type="gene ID" value="Csp11.Scaffold630.g20061"/>
</dbReference>